<dbReference type="OrthoDB" id="630188at2759"/>
<dbReference type="Proteomes" id="UP000218811">
    <property type="component" value="Unassembled WGS sequence"/>
</dbReference>
<reference evidence="1 2" key="1">
    <citation type="journal article" date="2012" name="Science">
        <title>The Paleozoic origin of enzymatic lignin decomposition reconstructed from 31 fungal genomes.</title>
        <authorList>
            <person name="Floudas D."/>
            <person name="Binder M."/>
            <person name="Riley R."/>
            <person name="Barry K."/>
            <person name="Blanchette R.A."/>
            <person name="Henrissat B."/>
            <person name="Martinez A.T."/>
            <person name="Otillar R."/>
            <person name="Spatafora J.W."/>
            <person name="Yadav J.S."/>
            <person name="Aerts A."/>
            <person name="Benoit I."/>
            <person name="Boyd A."/>
            <person name="Carlson A."/>
            <person name="Copeland A."/>
            <person name="Coutinho P.M."/>
            <person name="de Vries R.P."/>
            <person name="Ferreira P."/>
            <person name="Findley K."/>
            <person name="Foster B."/>
            <person name="Gaskell J."/>
            <person name="Glotzer D."/>
            <person name="Gorecki P."/>
            <person name="Heitman J."/>
            <person name="Hesse C."/>
            <person name="Hori C."/>
            <person name="Igarashi K."/>
            <person name="Jurgens J.A."/>
            <person name="Kallen N."/>
            <person name="Kersten P."/>
            <person name="Kohler A."/>
            <person name="Kuees U."/>
            <person name="Kumar T.K.A."/>
            <person name="Kuo A."/>
            <person name="LaButti K."/>
            <person name="Larrondo L.F."/>
            <person name="Lindquist E."/>
            <person name="Ling A."/>
            <person name="Lombard V."/>
            <person name="Lucas S."/>
            <person name="Lundell T."/>
            <person name="Martin R."/>
            <person name="McLaughlin D.J."/>
            <person name="Morgenstern I."/>
            <person name="Morin E."/>
            <person name="Murat C."/>
            <person name="Nagy L.G."/>
            <person name="Nolan M."/>
            <person name="Ohm R.A."/>
            <person name="Patyshakuliyeva A."/>
            <person name="Rokas A."/>
            <person name="Ruiz-Duenas F.J."/>
            <person name="Sabat G."/>
            <person name="Salamov A."/>
            <person name="Samejima M."/>
            <person name="Schmutz J."/>
            <person name="Slot J.C."/>
            <person name="St John F."/>
            <person name="Stenlid J."/>
            <person name="Sun H."/>
            <person name="Sun S."/>
            <person name="Syed K."/>
            <person name="Tsang A."/>
            <person name="Wiebenga A."/>
            <person name="Young D."/>
            <person name="Pisabarro A."/>
            <person name="Eastwood D.C."/>
            <person name="Martin F."/>
            <person name="Cullen D."/>
            <person name="Grigoriev I.V."/>
            <person name="Hibbett D.S."/>
        </authorList>
    </citation>
    <scope>NUCLEOTIDE SEQUENCE [LARGE SCALE GENOMIC DNA]</scope>
    <source>
        <strain evidence="1 2">MD-104</strain>
    </source>
</reference>
<protein>
    <submittedName>
        <fullName evidence="1">Uncharacterized protein</fullName>
    </submittedName>
</protein>
<accession>A0A2H3J116</accession>
<organism evidence="1 2">
    <name type="scientific">Wolfiporia cocos (strain MD-104)</name>
    <name type="common">Brown rot fungus</name>
    <dbReference type="NCBI Taxonomy" id="742152"/>
    <lineage>
        <taxon>Eukaryota</taxon>
        <taxon>Fungi</taxon>
        <taxon>Dikarya</taxon>
        <taxon>Basidiomycota</taxon>
        <taxon>Agaricomycotina</taxon>
        <taxon>Agaricomycetes</taxon>
        <taxon>Polyporales</taxon>
        <taxon>Phaeolaceae</taxon>
        <taxon>Wolfiporia</taxon>
    </lineage>
</organism>
<dbReference type="AlphaFoldDB" id="A0A2H3J116"/>
<dbReference type="EMBL" id="KB467865">
    <property type="protein sequence ID" value="PCH35932.1"/>
    <property type="molecule type" value="Genomic_DNA"/>
</dbReference>
<evidence type="ECO:0000313" key="2">
    <source>
        <dbReference type="Proteomes" id="UP000218811"/>
    </source>
</evidence>
<keyword evidence="2" id="KW-1185">Reference proteome</keyword>
<name>A0A2H3J116_WOLCO</name>
<dbReference type="STRING" id="742152.A0A2H3J116"/>
<evidence type="ECO:0000313" key="1">
    <source>
        <dbReference type="EMBL" id="PCH35932.1"/>
    </source>
</evidence>
<proteinExistence type="predicted"/>
<gene>
    <name evidence="1" type="ORF">WOLCODRAFT_28219</name>
</gene>
<sequence length="80" mass="9664">MLDEHREDEWRKRWWAREGAAKKLVVVRAYLPGHEDSHDEREPWTEWRPYRWDWYNLADVGEMNRVFEVSAGEGYPGGVC</sequence>